<dbReference type="SUPFAM" id="SSF50346">
    <property type="entry name" value="PRC-barrel domain"/>
    <property type="match status" value="1"/>
</dbReference>
<dbReference type="Gene3D" id="2.30.30.240">
    <property type="entry name" value="PRC-barrel domain"/>
    <property type="match status" value="1"/>
</dbReference>
<evidence type="ECO:0000313" key="5">
    <source>
        <dbReference type="Proteomes" id="UP001597135"/>
    </source>
</evidence>
<dbReference type="Proteomes" id="UP001597135">
    <property type="component" value="Unassembled WGS sequence"/>
</dbReference>
<evidence type="ECO:0000259" key="3">
    <source>
        <dbReference type="Pfam" id="PF05239"/>
    </source>
</evidence>
<name>A0ABW3ZI66_9RHOB</name>
<organism evidence="4 5">
    <name type="scientific">Litorisediminicola beolgyonensis</name>
    <dbReference type="NCBI Taxonomy" id="1173614"/>
    <lineage>
        <taxon>Bacteria</taxon>
        <taxon>Pseudomonadati</taxon>
        <taxon>Pseudomonadota</taxon>
        <taxon>Alphaproteobacteria</taxon>
        <taxon>Rhodobacterales</taxon>
        <taxon>Paracoccaceae</taxon>
        <taxon>Litorisediminicola</taxon>
    </lineage>
</organism>
<keyword evidence="5" id="KW-1185">Reference proteome</keyword>
<dbReference type="EMBL" id="JBHTMU010000013">
    <property type="protein sequence ID" value="MFD1342623.1"/>
    <property type="molecule type" value="Genomic_DNA"/>
</dbReference>
<keyword evidence="2" id="KW-0732">Signal</keyword>
<dbReference type="InterPro" id="IPR027275">
    <property type="entry name" value="PRC-brl_dom"/>
</dbReference>
<feature type="compositionally biased region" description="Low complexity" evidence="1">
    <location>
        <begin position="184"/>
        <end position="201"/>
    </location>
</feature>
<dbReference type="RefSeq" id="WP_386802856.1">
    <property type="nucleotide sequence ID" value="NZ_JBHTMU010000013.1"/>
</dbReference>
<feature type="compositionally biased region" description="Acidic residues" evidence="1">
    <location>
        <begin position="238"/>
        <end position="250"/>
    </location>
</feature>
<protein>
    <submittedName>
        <fullName evidence="4">PRC-barrel domain-containing protein</fullName>
    </submittedName>
</protein>
<reference evidence="5" key="1">
    <citation type="journal article" date="2019" name="Int. J. Syst. Evol. Microbiol.">
        <title>The Global Catalogue of Microorganisms (GCM) 10K type strain sequencing project: providing services to taxonomists for standard genome sequencing and annotation.</title>
        <authorList>
            <consortium name="The Broad Institute Genomics Platform"/>
            <consortium name="The Broad Institute Genome Sequencing Center for Infectious Disease"/>
            <person name="Wu L."/>
            <person name="Ma J."/>
        </authorList>
    </citation>
    <scope>NUCLEOTIDE SEQUENCE [LARGE SCALE GENOMIC DNA]</scope>
    <source>
        <strain evidence="5">CCUG 62953</strain>
    </source>
</reference>
<feature type="region of interest" description="Disordered" evidence="1">
    <location>
        <begin position="146"/>
        <end position="327"/>
    </location>
</feature>
<feature type="compositionally biased region" description="Acidic residues" evidence="1">
    <location>
        <begin position="279"/>
        <end position="299"/>
    </location>
</feature>
<sequence>MLRTLLLSAAALTIAVPAWAQSDASTDTQLVSAVPPGTPELSPDLRMSRVKDLVGLPVVNPEGETLGEIEAIQTAGESFEAILSHGGLLGLGDSDVVIPITDLTLSEDRASFILAMTEDELAALPEIDDDAIDPLIGEVTLGDLLPTQNMGRNSHMNIDTTGNGGGGGERASSEDGGESAQGRADAPAAGLSDSASSLSGGTEAPEQESASSDGASDQGEDDQSASEESSDGQSATEESADGEATTEESADGQTTTDENADGLTATEENADGQTATEEAPAEEGAQSEDGSDPSAEELSESVPDTPQEEEPGNQTSSGESVPETKDN</sequence>
<feature type="compositionally biased region" description="Acidic residues" evidence="1">
    <location>
        <begin position="218"/>
        <end position="230"/>
    </location>
</feature>
<feature type="chain" id="PRO_5046204365" evidence="2">
    <location>
        <begin position="21"/>
        <end position="327"/>
    </location>
</feature>
<feature type="domain" description="PRC-barrel" evidence="3">
    <location>
        <begin position="48"/>
        <end position="108"/>
    </location>
</feature>
<feature type="signal peptide" evidence="2">
    <location>
        <begin position="1"/>
        <end position="20"/>
    </location>
</feature>
<evidence type="ECO:0000256" key="1">
    <source>
        <dbReference type="SAM" id="MobiDB-lite"/>
    </source>
</evidence>
<proteinExistence type="predicted"/>
<accession>A0ABW3ZI66</accession>
<feature type="compositionally biased region" description="Polar residues" evidence="1">
    <location>
        <begin position="146"/>
        <end position="161"/>
    </location>
</feature>
<gene>
    <name evidence="4" type="ORF">ACFQ4E_09360</name>
</gene>
<dbReference type="Pfam" id="PF05239">
    <property type="entry name" value="PRC"/>
    <property type="match status" value="1"/>
</dbReference>
<evidence type="ECO:0000256" key="2">
    <source>
        <dbReference type="SAM" id="SignalP"/>
    </source>
</evidence>
<comment type="caution">
    <text evidence="4">The sequence shown here is derived from an EMBL/GenBank/DDBJ whole genome shotgun (WGS) entry which is preliminary data.</text>
</comment>
<evidence type="ECO:0000313" key="4">
    <source>
        <dbReference type="EMBL" id="MFD1342623.1"/>
    </source>
</evidence>
<dbReference type="InterPro" id="IPR011033">
    <property type="entry name" value="PRC_barrel-like_sf"/>
</dbReference>